<feature type="compositionally biased region" description="Acidic residues" evidence="2">
    <location>
        <begin position="220"/>
        <end position="240"/>
    </location>
</feature>
<dbReference type="InterPro" id="IPR002625">
    <property type="entry name" value="Smr_dom"/>
</dbReference>
<dbReference type="VEuPathDB" id="VectorBase:BGLB012692"/>
<gene>
    <name evidence="5" type="primary">106080352</name>
</gene>
<dbReference type="PANTHER" id="PTHR46535">
    <property type="entry name" value="NEDD4-BINDING PROTEIN 2"/>
    <property type="match status" value="1"/>
</dbReference>
<dbReference type="STRING" id="6526.A0A2C9K3X0"/>
<feature type="transmembrane region" description="Helical" evidence="3">
    <location>
        <begin position="6"/>
        <end position="27"/>
    </location>
</feature>
<keyword evidence="3" id="KW-1133">Transmembrane helix</keyword>
<dbReference type="Pfam" id="PF01713">
    <property type="entry name" value="Smr"/>
    <property type="match status" value="1"/>
</dbReference>
<dbReference type="SMART" id="SM00463">
    <property type="entry name" value="SMR"/>
    <property type="match status" value="1"/>
</dbReference>
<dbReference type="KEGG" id="bgt:106080352"/>
<evidence type="ECO:0000313" key="5">
    <source>
        <dbReference type="EnsemblMetazoa" id="BGLB012692-PB"/>
    </source>
</evidence>
<evidence type="ECO:0000259" key="4">
    <source>
        <dbReference type="PROSITE" id="PS50828"/>
    </source>
</evidence>
<dbReference type="VEuPathDB" id="VectorBase:BGLAX_044257"/>
<protein>
    <recommendedName>
        <fullName evidence="4">Smr domain-containing protein</fullName>
    </recommendedName>
</protein>
<keyword evidence="1" id="KW-0175">Coiled coil</keyword>
<dbReference type="SUPFAM" id="SSF160443">
    <property type="entry name" value="SMR domain-like"/>
    <property type="match status" value="1"/>
</dbReference>
<proteinExistence type="predicted"/>
<dbReference type="InterPro" id="IPR052772">
    <property type="entry name" value="Endo/PolyKinase_Domain-Protein"/>
</dbReference>
<feature type="compositionally biased region" description="Basic and acidic residues" evidence="2">
    <location>
        <begin position="252"/>
        <end position="276"/>
    </location>
</feature>
<evidence type="ECO:0000313" key="6">
    <source>
        <dbReference type="Proteomes" id="UP000076420"/>
    </source>
</evidence>
<dbReference type="GO" id="GO:0004519">
    <property type="term" value="F:endonuclease activity"/>
    <property type="evidence" value="ECO:0007669"/>
    <property type="project" value="TreeGrafter"/>
</dbReference>
<dbReference type="PROSITE" id="PS50828">
    <property type="entry name" value="SMR"/>
    <property type="match status" value="1"/>
</dbReference>
<feature type="coiled-coil region" evidence="1">
    <location>
        <begin position="109"/>
        <end position="206"/>
    </location>
</feature>
<keyword evidence="3" id="KW-0812">Transmembrane</keyword>
<dbReference type="InterPro" id="IPR036063">
    <property type="entry name" value="Smr_dom_sf"/>
</dbReference>
<reference evidence="5" key="1">
    <citation type="submission" date="2020-05" db="UniProtKB">
        <authorList>
            <consortium name="EnsemblMetazoa"/>
        </authorList>
    </citation>
    <scope>IDENTIFICATION</scope>
    <source>
        <strain evidence="5">BB02</strain>
    </source>
</reference>
<sequence>MEDWIIGVIVACILAVALIVLIIILCWKCKKFRVCLKDDVENQIQTISGKLADRDVSSVSGLENKAFQSATQVRDSVHVQNEVTNVQPGDKLKVLQEIRDAQNRVAATAQKKVLDIEQQRLEQQRLEQQRLQQQRLEQQRLEQQRLEQQRREQQRLEQQRLEQQRLEQQRLEQQRLEQQRLQQQRLEQQRLEQQRLEQQILEQQRLEQQQWYVQVNTLTEYDDEEDDDEEDDDDDEEEEDNRARGRRRGRSRQRDRDKSRHRSESGDFSRKRETTDPNKTIDLHYLSLQDAMNKFMNFLKAMENDYHNSNFRRVDRFVHIITGRGLHSRNRIPKIKPAVQSYLDTHNYTHEWKNNGGLVTIDLYTKRRNYM</sequence>
<dbReference type="GO" id="GO:0005634">
    <property type="term" value="C:nucleus"/>
    <property type="evidence" value="ECO:0007669"/>
    <property type="project" value="TreeGrafter"/>
</dbReference>
<dbReference type="RefSeq" id="XP_013097153.2">
    <property type="nucleotide sequence ID" value="XM_013241699.2"/>
</dbReference>
<accession>A0A2C9K3X0</accession>
<dbReference type="AlphaFoldDB" id="A0A2C9K3X0"/>
<evidence type="ECO:0000256" key="1">
    <source>
        <dbReference type="SAM" id="Coils"/>
    </source>
</evidence>
<keyword evidence="3" id="KW-0472">Membrane</keyword>
<organism evidence="5 6">
    <name type="scientific">Biomphalaria glabrata</name>
    <name type="common">Bloodfluke planorb</name>
    <name type="synonym">Freshwater snail</name>
    <dbReference type="NCBI Taxonomy" id="6526"/>
    <lineage>
        <taxon>Eukaryota</taxon>
        <taxon>Metazoa</taxon>
        <taxon>Spiralia</taxon>
        <taxon>Lophotrochozoa</taxon>
        <taxon>Mollusca</taxon>
        <taxon>Gastropoda</taxon>
        <taxon>Heterobranchia</taxon>
        <taxon>Euthyneura</taxon>
        <taxon>Panpulmonata</taxon>
        <taxon>Hygrophila</taxon>
        <taxon>Lymnaeoidea</taxon>
        <taxon>Planorbidae</taxon>
        <taxon>Biomphalaria</taxon>
    </lineage>
</organism>
<dbReference type="PANTHER" id="PTHR46535:SF1">
    <property type="entry name" value="NEDD4-BINDING PROTEIN 2"/>
    <property type="match status" value="1"/>
</dbReference>
<dbReference type="EnsemblMetazoa" id="BGLB012692-RB">
    <property type="protein sequence ID" value="BGLB012692-PB"/>
    <property type="gene ID" value="BGLB012692"/>
</dbReference>
<evidence type="ECO:0000256" key="3">
    <source>
        <dbReference type="SAM" id="Phobius"/>
    </source>
</evidence>
<feature type="region of interest" description="Disordered" evidence="2">
    <location>
        <begin position="218"/>
        <end position="276"/>
    </location>
</feature>
<dbReference type="Proteomes" id="UP000076420">
    <property type="component" value="Unassembled WGS sequence"/>
</dbReference>
<dbReference type="Gene3D" id="3.30.1370.110">
    <property type="match status" value="1"/>
</dbReference>
<feature type="domain" description="Smr" evidence="4">
    <location>
        <begin position="281"/>
        <end position="364"/>
    </location>
</feature>
<name>A0A2C9K3X0_BIOGL</name>
<evidence type="ECO:0000256" key="2">
    <source>
        <dbReference type="SAM" id="MobiDB-lite"/>
    </source>
</evidence>
<dbReference type="OrthoDB" id="6161493at2759"/>